<reference evidence="1 2" key="1">
    <citation type="journal article" date="2011" name="J. Bacteriol.">
        <title>Genome sequence of the algicidal bacterium Kordia algicida OT-1.</title>
        <authorList>
            <person name="Lee H.S."/>
            <person name="Kang S.G."/>
            <person name="Kwon K.K."/>
            <person name="Lee J.H."/>
            <person name="Kim S.J."/>
        </authorList>
    </citation>
    <scope>NUCLEOTIDE SEQUENCE [LARGE SCALE GENOMIC DNA]</scope>
    <source>
        <strain evidence="1 2">OT-1</strain>
    </source>
</reference>
<dbReference type="OrthoDB" id="1447618at2"/>
<dbReference type="Proteomes" id="UP000002945">
    <property type="component" value="Unassembled WGS sequence"/>
</dbReference>
<keyword evidence="2" id="KW-1185">Reference proteome</keyword>
<dbReference type="HOGENOM" id="CLU_2717111_0_0_10"/>
<accession>A9E2R3</accession>
<proteinExistence type="predicted"/>
<organism evidence="1 2">
    <name type="scientific">Kordia algicida OT-1</name>
    <dbReference type="NCBI Taxonomy" id="391587"/>
    <lineage>
        <taxon>Bacteria</taxon>
        <taxon>Pseudomonadati</taxon>
        <taxon>Bacteroidota</taxon>
        <taxon>Flavobacteriia</taxon>
        <taxon>Flavobacteriales</taxon>
        <taxon>Flavobacteriaceae</taxon>
        <taxon>Kordia</taxon>
    </lineage>
</organism>
<dbReference type="InterPro" id="IPR058238">
    <property type="entry name" value="Lant_leader_dom"/>
</dbReference>
<evidence type="ECO:0000313" key="1">
    <source>
        <dbReference type="EMBL" id="EDP95421.1"/>
    </source>
</evidence>
<dbReference type="AlphaFoldDB" id="A9E2R3"/>
<comment type="caution">
    <text evidence="1">The sequence shown here is derived from an EMBL/GenBank/DDBJ whole genome shotgun (WGS) entry which is preliminary data.</text>
</comment>
<sequence length="72" mass="7853">MKKKRSIEKLSFQKETISKLNEVTGGAKITTTIVTITPAVSEGLGGSCVDSCDCPNKTYNWMICVADYTEDC</sequence>
<dbReference type="EMBL" id="ABIB01000008">
    <property type="protein sequence ID" value="EDP95421.1"/>
    <property type="molecule type" value="Genomic_DNA"/>
</dbReference>
<dbReference type="RefSeq" id="WP_007094728.1">
    <property type="nucleotide sequence ID" value="NZ_CP142125.1"/>
</dbReference>
<dbReference type="NCBIfam" id="NF038153">
    <property type="entry name" value="lant_leader_L1a"/>
    <property type="match status" value="1"/>
</dbReference>
<evidence type="ECO:0000313" key="2">
    <source>
        <dbReference type="Proteomes" id="UP000002945"/>
    </source>
</evidence>
<name>A9E2R3_9FLAO</name>
<protein>
    <submittedName>
        <fullName evidence="1">Uncharacterized protein</fullName>
    </submittedName>
</protein>
<gene>
    <name evidence="1" type="ORF">KAOT1_10876</name>
</gene>